<dbReference type="Proteomes" id="UP000798808">
    <property type="component" value="Unassembled WGS sequence"/>
</dbReference>
<dbReference type="EMBL" id="SMLW01000392">
    <property type="protein sequence ID" value="MTI24285.1"/>
    <property type="molecule type" value="Genomic_DNA"/>
</dbReference>
<sequence length="394" mass="45070">MIAIRKQYIYLFIALCLLKPDIYAQSTYTTECDVIIKEQSRRPLDFPVNDILPDERTSDIYLISDEFVQRGNESYQKPVKFGDALAVWDERIYTIEYQPYSAHPDSYMAGMKVTTRAYGLQNNHLVLMDSTIGHADEGGPGPLWYWNKNGVRLPCELMEVFAGYGEKSVLINRYNTDNDQPDFEYMIFQEKDTVKSGSLKHPEKQNTYIKATKLIADGILLYSEDNTTRQHFLTKYNLEGAFIWEKPVNRLSLAMYKKRGEGIHITQDGELLHISTWGMEKGTLKCTLYTLDAHTGNVLWSYPIKGTDMRILQVLLVGQNIGVITAQLVQDPSDMHTYSFKSGKLEMLDRGGALVCSRDLEDGFKLILANYTENKLDVITDKSILTFKVDNSLR</sequence>
<evidence type="ECO:0000313" key="1">
    <source>
        <dbReference type="EMBL" id="MTI24285.1"/>
    </source>
</evidence>
<organism evidence="1 2">
    <name type="scientific">Fulvivirga kasyanovii</name>
    <dbReference type="NCBI Taxonomy" id="396812"/>
    <lineage>
        <taxon>Bacteria</taxon>
        <taxon>Pseudomonadati</taxon>
        <taxon>Bacteroidota</taxon>
        <taxon>Cytophagia</taxon>
        <taxon>Cytophagales</taxon>
        <taxon>Fulvivirgaceae</taxon>
        <taxon>Fulvivirga</taxon>
    </lineage>
</organism>
<name>A0ABW9RMX8_9BACT</name>
<keyword evidence="2" id="KW-1185">Reference proteome</keyword>
<reference evidence="1 2" key="1">
    <citation type="submission" date="2019-02" db="EMBL/GenBank/DDBJ databases">
        <authorList>
            <person name="Goldberg S.R."/>
            <person name="Haltli B.A."/>
            <person name="Correa H."/>
            <person name="Russell K.G."/>
        </authorList>
    </citation>
    <scope>NUCLEOTIDE SEQUENCE [LARGE SCALE GENOMIC DNA]</scope>
    <source>
        <strain evidence="1 2">JCM 16186</strain>
    </source>
</reference>
<evidence type="ECO:0008006" key="3">
    <source>
        <dbReference type="Google" id="ProtNLM"/>
    </source>
</evidence>
<proteinExistence type="predicted"/>
<dbReference type="InterPro" id="IPR011047">
    <property type="entry name" value="Quinoprotein_ADH-like_sf"/>
</dbReference>
<accession>A0ABW9RMX8</accession>
<dbReference type="SUPFAM" id="SSF50998">
    <property type="entry name" value="Quinoprotein alcohol dehydrogenase-like"/>
    <property type="match status" value="1"/>
</dbReference>
<dbReference type="RefSeq" id="WP_155170122.1">
    <property type="nucleotide sequence ID" value="NZ_BAAAFL010000053.1"/>
</dbReference>
<comment type="caution">
    <text evidence="1">The sequence shown here is derived from an EMBL/GenBank/DDBJ whole genome shotgun (WGS) entry which is preliminary data.</text>
</comment>
<protein>
    <recommendedName>
        <fullName evidence="3">Exo-alpha-sialidase</fullName>
    </recommendedName>
</protein>
<gene>
    <name evidence="1" type="ORF">E1163_04940</name>
</gene>
<evidence type="ECO:0000313" key="2">
    <source>
        <dbReference type="Proteomes" id="UP000798808"/>
    </source>
</evidence>